<dbReference type="AlphaFoldDB" id="A0AA49IYL6"/>
<dbReference type="Proteomes" id="UP001234916">
    <property type="component" value="Chromosome"/>
</dbReference>
<dbReference type="KEGG" id="npv:OHM77_00290"/>
<evidence type="ECO:0000259" key="1">
    <source>
        <dbReference type="SMART" id="SM00897"/>
    </source>
</evidence>
<dbReference type="PANTHER" id="PTHR14939:SF5">
    <property type="entry name" value="F-BOX ONLY PROTEIN 22"/>
    <property type="match status" value="1"/>
</dbReference>
<dbReference type="SMART" id="SM00897">
    <property type="entry name" value="FIST"/>
    <property type="match status" value="1"/>
</dbReference>
<sequence length="374" mass="38799">MRIPEQDTAPLATGFATGGSPSPELAAAAVRQALARAKAPLARSVLLFLTPHFIRQAQAAVTAASRAARCLQVTGCIAPGVFTEDGWSFDAPAAAALVLCGDTVLSFRHSPPLPNDTQSPLLTLATPESLGEAWFGRIRPRFGLLSTDNDSERPGRVWTGAKLVNRCEAGFGGAGVAVGVSRGLRFVSPPLNVTDTDGHELFELAGQPALDTLLRGLPPELRDDPPLSHLFAGLPEPGVDAEQAIARGRYGLVPILGASSDEQSLTLAAPLSPGDTLFWAMRQPAAADEDTAALLDALSAGQPAPDFALMFACIGRGPYFFGGEDRDLAQVLARFPDLPVLGAYGVGEIAPLPGGSAIVSYGAVIALIGSHVQS</sequence>
<feature type="domain" description="FIST" evidence="1">
    <location>
        <begin position="42"/>
        <end position="208"/>
    </location>
</feature>
<proteinExistence type="predicted"/>
<dbReference type="EMBL" id="CP107246">
    <property type="protein sequence ID" value="WIM05759.1"/>
    <property type="molecule type" value="Genomic_DNA"/>
</dbReference>
<evidence type="ECO:0000259" key="2">
    <source>
        <dbReference type="SMART" id="SM01204"/>
    </source>
</evidence>
<dbReference type="SMART" id="SM01204">
    <property type="entry name" value="FIST_C"/>
    <property type="match status" value="1"/>
</dbReference>
<dbReference type="PANTHER" id="PTHR14939">
    <property type="entry name" value="F-BOX ONLY PROTEIN 22"/>
    <property type="match status" value="1"/>
</dbReference>
<reference evidence="3" key="1">
    <citation type="journal article" date="2023" name="Nat. Microbiol.">
        <title>Enrichment and characterization of a nitric oxide-reducing microbial community in a continuous bioreactor.</title>
        <authorList>
            <person name="Garrido-Amador P."/>
            <person name="Stortenbeker N."/>
            <person name="Wessels H.J.C.T."/>
            <person name="Speth D.R."/>
            <person name="Garcia-Heredia I."/>
            <person name="Kartal B."/>
        </authorList>
    </citation>
    <scope>NUCLEOTIDE SEQUENCE</scope>
    <source>
        <strain evidence="3">MAG1</strain>
    </source>
</reference>
<accession>A0AA49IYL6</accession>
<dbReference type="GO" id="GO:0032436">
    <property type="term" value="P:positive regulation of proteasomal ubiquitin-dependent protein catabolic process"/>
    <property type="evidence" value="ECO:0007669"/>
    <property type="project" value="TreeGrafter"/>
</dbReference>
<name>A0AA49IYL6_9PROT</name>
<gene>
    <name evidence="3" type="ORF">OHM77_00290</name>
</gene>
<feature type="domain" description="FIST C-domain" evidence="2">
    <location>
        <begin position="206"/>
        <end position="352"/>
    </location>
</feature>
<organism evidence="3">
    <name type="scientific">Candidatus Nitricoxidivorans perseverans</name>
    <dbReference type="NCBI Taxonomy" id="2975601"/>
    <lineage>
        <taxon>Bacteria</taxon>
        <taxon>Pseudomonadati</taxon>
        <taxon>Pseudomonadota</taxon>
        <taxon>Betaproteobacteria</taxon>
        <taxon>Nitrosomonadales</taxon>
        <taxon>Sterolibacteriaceae</taxon>
        <taxon>Candidatus Nitricoxidivorans</taxon>
    </lineage>
</organism>
<dbReference type="Pfam" id="PF10442">
    <property type="entry name" value="FIST_C"/>
    <property type="match status" value="1"/>
</dbReference>
<dbReference type="GO" id="GO:0000209">
    <property type="term" value="P:protein polyubiquitination"/>
    <property type="evidence" value="ECO:0007669"/>
    <property type="project" value="TreeGrafter"/>
</dbReference>
<dbReference type="InterPro" id="IPR019494">
    <property type="entry name" value="FIST_C"/>
</dbReference>
<evidence type="ECO:0000313" key="3">
    <source>
        <dbReference type="EMBL" id="WIM05759.1"/>
    </source>
</evidence>
<protein>
    <submittedName>
        <fullName evidence="3">FIST C-terminal domain-containing protein</fullName>
    </submittedName>
</protein>
<dbReference type="InterPro" id="IPR013702">
    <property type="entry name" value="FIST_domain_N"/>
</dbReference>